<evidence type="ECO:0000313" key="2">
    <source>
        <dbReference type="Proteomes" id="UP000068164"/>
    </source>
</evidence>
<name>A0A125QA25_9HYPH</name>
<organism evidence="1 2">
    <name type="scientific">Rhizobium altiplani</name>
    <dbReference type="NCBI Taxonomy" id="1864509"/>
    <lineage>
        <taxon>Bacteria</taxon>
        <taxon>Pseudomonadati</taxon>
        <taxon>Pseudomonadota</taxon>
        <taxon>Alphaproteobacteria</taxon>
        <taxon>Hyphomicrobiales</taxon>
        <taxon>Rhizobiaceae</taxon>
        <taxon>Rhizobium/Agrobacterium group</taxon>
        <taxon>Rhizobium</taxon>
    </lineage>
</organism>
<proteinExistence type="predicted"/>
<dbReference type="EMBL" id="LNCD01000014">
    <property type="protein sequence ID" value="KWV59192.1"/>
    <property type="molecule type" value="Genomic_DNA"/>
</dbReference>
<sequence length="92" mass="9818">MADSDKPAGNLEAALPGLVDKIKELHGTLDPEEKAVLEEILQSAASHAESLDAHDEGAPDMKFAKSMSVHSSADMRKAYVDLAKDLSGEKNE</sequence>
<keyword evidence="2" id="KW-1185">Reference proteome</keyword>
<dbReference type="RefSeq" id="WP_028748375.1">
    <property type="nucleotide sequence ID" value="NZ_LNCD01000014.1"/>
</dbReference>
<dbReference type="AlphaFoldDB" id="A0A125QA25"/>
<evidence type="ECO:0000313" key="1">
    <source>
        <dbReference type="EMBL" id="KWV59192.1"/>
    </source>
</evidence>
<comment type="caution">
    <text evidence="1">The sequence shown here is derived from an EMBL/GenBank/DDBJ whole genome shotgun (WGS) entry which is preliminary data.</text>
</comment>
<dbReference type="OrthoDB" id="9255941at2"/>
<gene>
    <name evidence="1" type="ORF">AS026_29260</name>
</gene>
<protein>
    <submittedName>
        <fullName evidence="1">Uncharacterized protein</fullName>
    </submittedName>
</protein>
<dbReference type="Proteomes" id="UP000068164">
    <property type="component" value="Unassembled WGS sequence"/>
</dbReference>
<reference evidence="1 2" key="1">
    <citation type="submission" date="2015-11" db="EMBL/GenBank/DDBJ databases">
        <title>Draft Genome Sequence of the Strain BR 10423 (Rhizobium sp.) isolated from nodules of Mimosa pudica.</title>
        <authorList>
            <person name="Barauna A.C."/>
            <person name="Zilli J.E."/>
            <person name="Simoes-Araujo J.L."/>
            <person name="Reis V.M."/>
            <person name="James E.K."/>
            <person name="Reis F.B.Jr."/>
            <person name="Rouws L.F."/>
            <person name="Passos S.R."/>
            <person name="Gois S.R."/>
        </authorList>
    </citation>
    <scope>NUCLEOTIDE SEQUENCE [LARGE SCALE GENOMIC DNA]</scope>
    <source>
        <strain evidence="1 2">BR10423</strain>
    </source>
</reference>
<accession>A0A125QA25</accession>